<dbReference type="GO" id="GO:0003723">
    <property type="term" value="F:RNA binding"/>
    <property type="evidence" value="ECO:0007669"/>
    <property type="project" value="InterPro"/>
</dbReference>
<dbReference type="PRINTS" id="PR01738">
    <property type="entry name" value="RNABINDINGM8"/>
</dbReference>
<protein>
    <recommendedName>
        <fullName evidence="4">RRM domain-containing protein</fullName>
    </recommendedName>
</protein>
<dbReference type="InterPro" id="IPR035979">
    <property type="entry name" value="RBD_domain_sf"/>
</dbReference>
<evidence type="ECO:0000256" key="3">
    <source>
        <dbReference type="SAM" id="MobiDB-lite"/>
    </source>
</evidence>
<feature type="region of interest" description="Disordered" evidence="3">
    <location>
        <begin position="334"/>
        <end position="374"/>
    </location>
</feature>
<evidence type="ECO:0000256" key="2">
    <source>
        <dbReference type="ARBA" id="ARBA00007987"/>
    </source>
</evidence>
<dbReference type="Pfam" id="PF00076">
    <property type="entry name" value="RRM_1"/>
    <property type="match status" value="1"/>
</dbReference>
<dbReference type="Bgee" id="ENSOANG00000043928">
    <property type="expression patterns" value="Expressed in fibroblast and 7 other cell types or tissues"/>
</dbReference>
<accession>A0A6I8NPW1</accession>
<feature type="compositionally biased region" description="Basic and acidic residues" evidence="3">
    <location>
        <begin position="348"/>
        <end position="358"/>
    </location>
</feature>
<dbReference type="Ensembl" id="ENSOANT00000048059.1">
    <property type="protein sequence ID" value="ENSOANP00000043244.1"/>
    <property type="gene ID" value="ENSOANG00000043928.1"/>
</dbReference>
<dbReference type="Gene3D" id="3.30.70.330">
    <property type="match status" value="1"/>
</dbReference>
<reference evidence="5" key="2">
    <citation type="submission" date="2025-08" db="UniProtKB">
        <authorList>
            <consortium name="Ensembl"/>
        </authorList>
    </citation>
    <scope>IDENTIFICATION</scope>
    <source>
        <strain evidence="5">Glennie</strain>
    </source>
</reference>
<feature type="compositionally biased region" description="Low complexity" evidence="3">
    <location>
        <begin position="8"/>
        <end position="30"/>
    </location>
</feature>
<dbReference type="SUPFAM" id="SSF54768">
    <property type="entry name" value="dsRNA-binding domain-like"/>
    <property type="match status" value="1"/>
</dbReference>
<organism evidence="5 6">
    <name type="scientific">Ornithorhynchus anatinus</name>
    <name type="common">Duckbill platypus</name>
    <dbReference type="NCBI Taxonomy" id="9258"/>
    <lineage>
        <taxon>Eukaryota</taxon>
        <taxon>Metazoa</taxon>
        <taxon>Chordata</taxon>
        <taxon>Craniata</taxon>
        <taxon>Vertebrata</taxon>
        <taxon>Euteleostomi</taxon>
        <taxon>Mammalia</taxon>
        <taxon>Monotremata</taxon>
        <taxon>Ornithorhynchidae</taxon>
        <taxon>Ornithorhynchus</taxon>
    </lineage>
</organism>
<dbReference type="GO" id="GO:0097352">
    <property type="term" value="P:autophagosome maturation"/>
    <property type="evidence" value="ECO:0000318"/>
    <property type="project" value="GO_Central"/>
</dbReference>
<feature type="region of interest" description="Disordered" evidence="3">
    <location>
        <begin position="281"/>
        <end position="303"/>
    </location>
</feature>
<evidence type="ECO:0000256" key="1">
    <source>
        <dbReference type="ARBA" id="ARBA00007468"/>
    </source>
</evidence>
<evidence type="ECO:0000313" key="6">
    <source>
        <dbReference type="Proteomes" id="UP000002279"/>
    </source>
</evidence>
<dbReference type="InParanoid" id="A0A6I8NPW1"/>
<feature type="compositionally biased region" description="Pro residues" evidence="3">
    <location>
        <begin position="62"/>
        <end position="74"/>
    </location>
</feature>
<feature type="compositionally biased region" description="Gly residues" evidence="3">
    <location>
        <begin position="424"/>
        <end position="436"/>
    </location>
</feature>
<keyword evidence="6" id="KW-1185">Reference proteome</keyword>
<dbReference type="InterPro" id="IPR029270">
    <property type="entry name" value="LIX1"/>
</dbReference>
<dbReference type="InterPro" id="IPR000504">
    <property type="entry name" value="RRM_dom"/>
</dbReference>
<dbReference type="SUPFAM" id="SSF54928">
    <property type="entry name" value="RNA-binding domain, RBD"/>
    <property type="match status" value="1"/>
</dbReference>
<dbReference type="Proteomes" id="UP000002279">
    <property type="component" value="Chromosome X5"/>
</dbReference>
<feature type="region of interest" description="Disordered" evidence="3">
    <location>
        <begin position="420"/>
        <end position="553"/>
    </location>
</feature>
<feature type="domain" description="RRM" evidence="4">
    <location>
        <begin position="379"/>
        <end position="416"/>
    </location>
</feature>
<comment type="similarity">
    <text evidence="1">Belongs to the LIX1 family.</text>
</comment>
<evidence type="ECO:0000313" key="5">
    <source>
        <dbReference type="Ensembl" id="ENSOANP00000043244.1"/>
    </source>
</evidence>
<proteinExistence type="inferred from homology"/>
<dbReference type="Pfam" id="PF14954">
    <property type="entry name" value="LIX1"/>
    <property type="match status" value="1"/>
</dbReference>
<dbReference type="GO" id="GO:0005737">
    <property type="term" value="C:cytoplasm"/>
    <property type="evidence" value="ECO:0000318"/>
    <property type="project" value="GO_Central"/>
</dbReference>
<feature type="compositionally biased region" description="Pro residues" evidence="3">
    <location>
        <begin position="504"/>
        <end position="517"/>
    </location>
</feature>
<dbReference type="InterPro" id="IPR051436">
    <property type="entry name" value="Autophagy-related_EPG5"/>
</dbReference>
<reference evidence="5 6" key="1">
    <citation type="journal article" date="2008" name="Nature">
        <title>Genome analysis of the platypus reveals unique signatures of evolution.</title>
        <authorList>
            <person name="Warren W.C."/>
            <person name="Hillier L.W."/>
            <person name="Marshall Graves J.A."/>
            <person name="Birney E."/>
            <person name="Ponting C.P."/>
            <person name="Grutzner F."/>
            <person name="Belov K."/>
            <person name="Miller W."/>
            <person name="Clarke L."/>
            <person name="Chinwalla A.T."/>
            <person name="Yang S.P."/>
            <person name="Heger A."/>
            <person name="Locke D.P."/>
            <person name="Miethke P."/>
            <person name="Waters P.D."/>
            <person name="Veyrunes F."/>
            <person name="Fulton L."/>
            <person name="Fulton B."/>
            <person name="Graves T."/>
            <person name="Wallis J."/>
            <person name="Puente X.S."/>
            <person name="Lopez-Otin C."/>
            <person name="Ordonez G.R."/>
            <person name="Eichler E.E."/>
            <person name="Chen L."/>
            <person name="Cheng Z."/>
            <person name="Deakin J.E."/>
            <person name="Alsop A."/>
            <person name="Thompson K."/>
            <person name="Kirby P."/>
            <person name="Papenfuss A.T."/>
            <person name="Wakefield M.J."/>
            <person name="Olender T."/>
            <person name="Lancet D."/>
            <person name="Huttley G.A."/>
            <person name="Smit A.F."/>
            <person name="Pask A."/>
            <person name="Temple-Smith P."/>
            <person name="Batzer M.A."/>
            <person name="Walker J.A."/>
            <person name="Konkel M.K."/>
            <person name="Harris R.S."/>
            <person name="Whittington C.M."/>
            <person name="Wong E.S."/>
            <person name="Gemmell N.J."/>
            <person name="Buschiazzo E."/>
            <person name="Vargas Jentzsch I.M."/>
            <person name="Merkel A."/>
            <person name="Schmitz J."/>
            <person name="Zemann A."/>
            <person name="Churakov G."/>
            <person name="Kriegs J.O."/>
            <person name="Brosius J."/>
            <person name="Murchison E.P."/>
            <person name="Sachidanandam R."/>
            <person name="Smith C."/>
            <person name="Hannon G.J."/>
            <person name="Tsend-Ayush E."/>
            <person name="McMillan D."/>
            <person name="Attenborough R."/>
            <person name="Rens W."/>
            <person name="Ferguson-Smith M."/>
            <person name="Lefevre C.M."/>
            <person name="Sharp J.A."/>
            <person name="Nicholas K.R."/>
            <person name="Ray D.A."/>
            <person name="Kube M."/>
            <person name="Reinhardt R."/>
            <person name="Pringle T.H."/>
            <person name="Taylor J."/>
            <person name="Jones R.C."/>
            <person name="Nixon B."/>
            <person name="Dacheux J.L."/>
            <person name="Niwa H."/>
            <person name="Sekita Y."/>
            <person name="Huang X."/>
            <person name="Stark A."/>
            <person name="Kheradpour P."/>
            <person name="Kellis M."/>
            <person name="Flicek P."/>
            <person name="Chen Y."/>
            <person name="Webber C."/>
            <person name="Hardison R."/>
            <person name="Nelson J."/>
            <person name="Hallsworth-Pepin K."/>
            <person name="Delehaunty K."/>
            <person name="Markovic C."/>
            <person name="Minx P."/>
            <person name="Feng Y."/>
            <person name="Kremitzki C."/>
            <person name="Mitreva M."/>
            <person name="Glasscock J."/>
            <person name="Wylie T."/>
            <person name="Wohldmann P."/>
            <person name="Thiru P."/>
            <person name="Nhan M.N."/>
            <person name="Pohl C.S."/>
            <person name="Smith S.M."/>
            <person name="Hou S."/>
            <person name="Nefedov M."/>
            <person name="de Jong P.J."/>
            <person name="Renfree M.B."/>
            <person name="Mardis E.R."/>
            <person name="Wilson R.K."/>
        </authorList>
    </citation>
    <scope>NUCLEOTIDE SEQUENCE [LARGE SCALE GENOMIC DNA]</scope>
    <source>
        <strain evidence="5 6">Glennie</strain>
    </source>
</reference>
<sequence length="553" mass="58207">METLRAPRPQAGAAGSSRAPRAGVTAGPASPSAPSPPGVGLAAPAPAAGAPPGGGGAASSSSPPPPPPPPPSAPGGPAVLREAVEAVVRSFAKHTQGYGRVNVVEALQEFWQMKQSRGADLKNGALVVYEMVPSNSPPYVCYVTLPGGSCFGSFQFCPTKAEARRSAAKIALMNSVFNEHPSRRITEEFIEKSVSEALASFNGNPEEADNPNTGIGAFRFMLESNKGKSMLEFQELMTVFQLLHWNGSLKAMRERRCSRQEVLAHYSHRTLDDDIRHQMALDWPSRQSGPPEREGSGTGRRGGIMADVLDLHEAGGEDFAMDEDGDESIHKLKEKAKKRKGRGFGSEEGSRARVREDYDSVEQDGDEPGPQRSVEGWILFVTGVHEEATEEDIHDKFAEYGEIKNIHLNLDRRTGYLKVRRAPGAGGGDRGGGAGPGSDPVPPPPGLHAGGVRDVQGGPGGHGGAQRARHDGPTHQRRLVLRAGASQGQAQVSGAGPGRVTLRPPVPASRPRPPPRGADPLLPSSPTGAAADAAGVRTGVAADRPPRLLPAPQ</sequence>
<dbReference type="GO" id="GO:0005634">
    <property type="term" value="C:nucleus"/>
    <property type="evidence" value="ECO:0007669"/>
    <property type="project" value="InterPro"/>
</dbReference>
<evidence type="ECO:0000259" key="4">
    <source>
        <dbReference type="Pfam" id="PF00076"/>
    </source>
</evidence>
<dbReference type="AlphaFoldDB" id="A0A6I8NPW1"/>
<dbReference type="InterPro" id="IPR008111">
    <property type="entry name" value="RNA-bd_8"/>
</dbReference>
<dbReference type="GeneTree" id="ENSGT00390000005869"/>
<feature type="compositionally biased region" description="Low complexity" evidence="3">
    <location>
        <begin position="38"/>
        <end position="50"/>
    </location>
</feature>
<dbReference type="PANTHER" id="PTHR31139:SF3">
    <property type="entry name" value="LIX1-LIKE PROTEIN"/>
    <property type="match status" value="1"/>
</dbReference>
<feature type="region of interest" description="Disordered" evidence="3">
    <location>
        <begin position="1"/>
        <end position="77"/>
    </location>
</feature>
<dbReference type="PANTHER" id="PTHR31139">
    <property type="entry name" value="ECTOPIC P GRANULES PROTEIN 5 HOMOLOG"/>
    <property type="match status" value="1"/>
</dbReference>
<name>A0A6I8NPW1_ORNAN</name>
<reference evidence="5" key="3">
    <citation type="submission" date="2025-09" db="UniProtKB">
        <authorList>
            <consortium name="Ensembl"/>
        </authorList>
    </citation>
    <scope>IDENTIFICATION</scope>
    <source>
        <strain evidence="5">Glennie</strain>
    </source>
</reference>
<dbReference type="InterPro" id="IPR012677">
    <property type="entry name" value="Nucleotide-bd_a/b_plait_sf"/>
</dbReference>
<comment type="similarity">
    <text evidence="2">Belongs to the RBM8A family.</text>
</comment>
<dbReference type="GO" id="GO:0006396">
    <property type="term" value="P:RNA processing"/>
    <property type="evidence" value="ECO:0007669"/>
    <property type="project" value="InterPro"/>
</dbReference>